<dbReference type="EMBL" id="JAOZFE010000003">
    <property type="protein sequence ID" value="MCW0953182.1"/>
    <property type="molecule type" value="Genomic_DNA"/>
</dbReference>
<dbReference type="RefSeq" id="WP_213409604.1">
    <property type="nucleotide sequence ID" value="NZ_CP074441.1"/>
</dbReference>
<evidence type="ECO:0000313" key="1">
    <source>
        <dbReference type="EMBL" id="MCW0953182.1"/>
    </source>
</evidence>
<name>A0ABT3E5K0_9LACO</name>
<keyword evidence="2" id="KW-1185">Reference proteome</keyword>
<protein>
    <submittedName>
        <fullName evidence="1">DUF2577 domain-containing protein</fullName>
    </submittedName>
</protein>
<comment type="caution">
    <text evidence="1">The sequence shown here is derived from an EMBL/GenBank/DDBJ whole genome shotgun (WGS) entry which is preliminary data.</text>
</comment>
<organism evidence="1 2">
    <name type="scientific">Weissella ceti</name>
    <dbReference type="NCBI Taxonomy" id="759620"/>
    <lineage>
        <taxon>Bacteria</taxon>
        <taxon>Bacillati</taxon>
        <taxon>Bacillota</taxon>
        <taxon>Bacilli</taxon>
        <taxon>Lactobacillales</taxon>
        <taxon>Lactobacillaceae</taxon>
        <taxon>Weissella</taxon>
    </lineage>
</organism>
<proteinExistence type="predicted"/>
<evidence type="ECO:0000313" key="2">
    <source>
        <dbReference type="Proteomes" id="UP001526225"/>
    </source>
</evidence>
<accession>A0ABT3E5K0</accession>
<dbReference type="InterPro" id="IPR022555">
    <property type="entry name" value="DUF2577"/>
</dbReference>
<dbReference type="Proteomes" id="UP001526225">
    <property type="component" value="Unassembled WGS sequence"/>
</dbReference>
<dbReference type="Pfam" id="PF10844">
    <property type="entry name" value="DUF2577"/>
    <property type="match status" value="1"/>
</dbReference>
<sequence>MAGEWLAAQLAGRGGNDSELADIVYGKVSSVRPLEIKIGGGLELPSAMISLGRVGTKYKMKIDGKSLEVDDSLQVGDGVTLLRHGKGQSFYVLDRRR</sequence>
<reference evidence="1 2" key="1">
    <citation type="submission" date="2022-10" db="EMBL/GenBank/DDBJ databases">
        <title>Weissella fermenti sp. nov., isolated from fermented cabbage.</title>
        <authorList>
            <person name="Lee J.K."/>
            <person name="Baek J.H."/>
            <person name="Choi D.G."/>
            <person name="Kim J.M."/>
            <person name="Jeon C.O."/>
        </authorList>
    </citation>
    <scope>NUCLEOTIDE SEQUENCE [LARGE SCALE GENOMIC DNA]</scope>
    <source>
        <strain evidence="1 2">KACC 18534</strain>
    </source>
</reference>
<gene>
    <name evidence="1" type="ORF">OIT44_03725</name>
</gene>